<dbReference type="PANTHER" id="PTHR10412">
    <property type="entry name" value="MANNOSYL-OLIGOSACCHARIDE GLUCOSIDASE"/>
    <property type="match status" value="1"/>
</dbReference>
<name>A0A938X5M3_9FIRM</name>
<evidence type="ECO:0000313" key="6">
    <source>
        <dbReference type="Proteomes" id="UP000774750"/>
    </source>
</evidence>
<evidence type="ECO:0000256" key="3">
    <source>
        <dbReference type="ARBA" id="ARBA00023295"/>
    </source>
</evidence>
<reference evidence="5" key="2">
    <citation type="journal article" date="2021" name="Sci. Rep.">
        <title>The distribution of antibiotic resistance genes in chicken gut microbiota commensals.</title>
        <authorList>
            <person name="Juricova H."/>
            <person name="Matiasovicova J."/>
            <person name="Kubasova T."/>
            <person name="Cejkova D."/>
            <person name="Rychlik I."/>
        </authorList>
    </citation>
    <scope>NUCLEOTIDE SEQUENCE</scope>
    <source>
        <strain evidence="5">An559</strain>
    </source>
</reference>
<keyword evidence="3" id="KW-0326">Glycosidase</keyword>
<dbReference type="GO" id="GO:0009311">
    <property type="term" value="P:oligosaccharide metabolic process"/>
    <property type="evidence" value="ECO:0007669"/>
    <property type="project" value="InterPro"/>
</dbReference>
<organism evidence="5 6">
    <name type="scientific">Merdimmobilis hominis</name>
    <dbReference type="NCBI Taxonomy" id="2897707"/>
    <lineage>
        <taxon>Bacteria</taxon>
        <taxon>Bacillati</taxon>
        <taxon>Bacillota</taxon>
        <taxon>Clostridia</taxon>
        <taxon>Eubacteriales</taxon>
        <taxon>Oscillospiraceae</taxon>
        <taxon>Merdimmobilis</taxon>
    </lineage>
</organism>
<dbReference type="PANTHER" id="PTHR10412:SF11">
    <property type="entry name" value="MANNOSYL-OLIGOSACCHARIDE GLUCOSIDASE"/>
    <property type="match status" value="1"/>
</dbReference>
<dbReference type="AlphaFoldDB" id="A0A938X5M3"/>
<reference evidence="5" key="1">
    <citation type="submission" date="2020-08" db="EMBL/GenBank/DDBJ databases">
        <authorList>
            <person name="Cejkova D."/>
            <person name="Kubasova T."/>
            <person name="Jahodarova E."/>
            <person name="Rychlik I."/>
        </authorList>
    </citation>
    <scope>NUCLEOTIDE SEQUENCE</scope>
    <source>
        <strain evidence="5">An559</strain>
    </source>
</reference>
<proteinExistence type="inferred from homology"/>
<dbReference type="InterPro" id="IPR008928">
    <property type="entry name" value="6-hairpin_glycosidase_sf"/>
</dbReference>
<dbReference type="RefSeq" id="WP_204443550.1">
    <property type="nucleotide sequence ID" value="NZ_JACJKY010000001.1"/>
</dbReference>
<evidence type="ECO:0000256" key="1">
    <source>
        <dbReference type="ARBA" id="ARBA00010833"/>
    </source>
</evidence>
<keyword evidence="6" id="KW-1185">Reference proteome</keyword>
<feature type="domain" description="Mannosylglycerate hydrolase MGH1-like glycoside hydrolase" evidence="4">
    <location>
        <begin position="250"/>
        <end position="588"/>
    </location>
</feature>
<dbReference type="GO" id="GO:0006487">
    <property type="term" value="P:protein N-linked glycosylation"/>
    <property type="evidence" value="ECO:0007669"/>
    <property type="project" value="TreeGrafter"/>
</dbReference>
<comment type="caution">
    <text evidence="5">The sequence shown here is derived from an EMBL/GenBank/DDBJ whole genome shotgun (WGS) entry which is preliminary data.</text>
</comment>
<evidence type="ECO:0000256" key="2">
    <source>
        <dbReference type="ARBA" id="ARBA00022801"/>
    </source>
</evidence>
<dbReference type="Pfam" id="PF22422">
    <property type="entry name" value="MGH1-like_GH"/>
    <property type="match status" value="1"/>
</dbReference>
<keyword evidence="2" id="KW-0378">Hydrolase</keyword>
<dbReference type="InterPro" id="IPR004888">
    <property type="entry name" value="Glycoside_hydrolase_63"/>
</dbReference>
<dbReference type="GO" id="GO:0004573">
    <property type="term" value="F:Glc3Man9GlcNAc2 oligosaccharide glucosidase activity"/>
    <property type="evidence" value="ECO:0007669"/>
    <property type="project" value="InterPro"/>
</dbReference>
<gene>
    <name evidence="5" type="ORF">H6A12_00385</name>
</gene>
<comment type="similarity">
    <text evidence="1">Belongs to the glycosyl hydrolase 63 family.</text>
</comment>
<dbReference type="EMBL" id="JACJKY010000001">
    <property type="protein sequence ID" value="MBM6919626.1"/>
    <property type="molecule type" value="Genomic_DNA"/>
</dbReference>
<dbReference type="SUPFAM" id="SSF48208">
    <property type="entry name" value="Six-hairpin glycosidases"/>
    <property type="match status" value="1"/>
</dbReference>
<protein>
    <recommendedName>
        <fullName evidence="4">Mannosylglycerate hydrolase MGH1-like glycoside hydrolase domain-containing protein</fullName>
    </recommendedName>
</protein>
<accession>A0A938X5M3</accession>
<dbReference type="Proteomes" id="UP000774750">
    <property type="component" value="Unassembled WGS sequence"/>
</dbReference>
<dbReference type="InterPro" id="IPR054491">
    <property type="entry name" value="MGH1-like_GH"/>
</dbReference>
<evidence type="ECO:0000259" key="4">
    <source>
        <dbReference type="Pfam" id="PF22422"/>
    </source>
</evidence>
<evidence type="ECO:0000313" key="5">
    <source>
        <dbReference type="EMBL" id="MBM6919626.1"/>
    </source>
</evidence>
<dbReference type="Gene3D" id="1.50.10.10">
    <property type="match status" value="1"/>
</dbReference>
<dbReference type="InterPro" id="IPR012341">
    <property type="entry name" value="6hp_glycosidase-like_sf"/>
</dbReference>
<sequence>MTQQRKIENPYKVQGWNTWNTANVLSYVHMPEGFAVSLALKNDATCQVFDRFLIGRFGENEEHIHPGVRSYDGTYTELTITIGESVQFMVQTAVQHDRQCLLVTPMKTSLRPPVLAVRASILFRQPGYTYCENDHLIGVTPNRQFSVYITGKRCEEAHLQLESPSIGVILDEPIAVSTDCAVTVEEVTDIIAQAKASVYASGEQYGELAQAYQAMRSCLAWDTIYEPEHRQVCSPVSRLWNLGWGGYVLFCWDTLFAAEMISLENKELAYSNVFAILNEMTENGFIPNFGAANDYKSRDRSQPPVGAMTVLNIYNRWKEKWFVEKTYDHLCVWNKWFFEHRRAADGTMCWGSDPVTPRIGAYWETHGACERFGAALESGLDNSPMYDDIPFDRNTHLMQLSDVGLCGLFIHDCDCMEALSDILGRDGSVFRERREAVSRALSTLWEDEYGFFLNRRTDNGAFSYRVSPTNFYALFDAAVAAEQANRCVKEHFYNAQEFWGDYILPSIARNDPAYPDQDYWRGRIWAPMNYLVYRALETAGEKTACKDLASKSLALLMQEWTLHGHVHENYDGDTGMGCGVKNSDKFYHWGGLLSYIALIEAEKKDGKEKESGAVFHQ</sequence>